<dbReference type="Gene3D" id="3.40.630.30">
    <property type="match status" value="1"/>
</dbReference>
<proteinExistence type="predicted"/>
<dbReference type="CDD" id="cd04301">
    <property type="entry name" value="NAT_SF"/>
    <property type="match status" value="1"/>
</dbReference>
<evidence type="ECO:0000313" key="2">
    <source>
        <dbReference type="EMBL" id="AFD07456.1"/>
    </source>
</evidence>
<name>H8KUN2_SOLCM</name>
<reference evidence="2" key="1">
    <citation type="submission" date="2012-02" db="EMBL/GenBank/DDBJ databases">
        <title>The complete genome of Solitalea canadensis DSM 3403.</title>
        <authorList>
            <consortium name="US DOE Joint Genome Institute (JGI-PGF)"/>
            <person name="Lucas S."/>
            <person name="Copeland A."/>
            <person name="Lapidus A."/>
            <person name="Glavina del Rio T."/>
            <person name="Dalin E."/>
            <person name="Tice H."/>
            <person name="Bruce D."/>
            <person name="Goodwin L."/>
            <person name="Pitluck S."/>
            <person name="Peters L."/>
            <person name="Ovchinnikova G."/>
            <person name="Lu M."/>
            <person name="Kyrpides N."/>
            <person name="Mavromatis K."/>
            <person name="Ivanova N."/>
            <person name="Brettin T."/>
            <person name="Detter J.C."/>
            <person name="Han C."/>
            <person name="Larimer F."/>
            <person name="Land M."/>
            <person name="Hauser L."/>
            <person name="Markowitz V."/>
            <person name="Cheng J.-F."/>
            <person name="Hugenholtz P."/>
            <person name="Woyke T."/>
            <person name="Wu D."/>
            <person name="Spring S."/>
            <person name="Schroeder M."/>
            <person name="Kopitz M."/>
            <person name="Brambilla E."/>
            <person name="Klenk H.-P."/>
            <person name="Eisen J.A."/>
        </authorList>
    </citation>
    <scope>NUCLEOTIDE SEQUENCE</scope>
    <source>
        <strain evidence="2">DSM 3403</strain>
    </source>
</reference>
<evidence type="ECO:0000313" key="3">
    <source>
        <dbReference type="Proteomes" id="UP000007590"/>
    </source>
</evidence>
<feature type="domain" description="N-acetyltransferase" evidence="1">
    <location>
        <begin position="32"/>
        <end position="192"/>
    </location>
</feature>
<dbReference type="InterPro" id="IPR016181">
    <property type="entry name" value="Acyl_CoA_acyltransferase"/>
</dbReference>
<dbReference type="EMBL" id="CP003349">
    <property type="protein sequence ID" value="AFD07456.1"/>
    <property type="molecule type" value="Genomic_DNA"/>
</dbReference>
<dbReference type="InterPro" id="IPR000182">
    <property type="entry name" value="GNAT_dom"/>
</dbReference>
<dbReference type="eggNOG" id="COG3153">
    <property type="taxonomic scope" value="Bacteria"/>
</dbReference>
<dbReference type="SUPFAM" id="SSF55729">
    <property type="entry name" value="Acyl-CoA N-acyltransferases (Nat)"/>
    <property type="match status" value="1"/>
</dbReference>
<dbReference type="GO" id="GO:0016747">
    <property type="term" value="F:acyltransferase activity, transferring groups other than amino-acyl groups"/>
    <property type="evidence" value="ECO:0007669"/>
    <property type="project" value="InterPro"/>
</dbReference>
<keyword evidence="3" id="KW-1185">Reference proteome</keyword>
<dbReference type="Proteomes" id="UP000007590">
    <property type="component" value="Chromosome"/>
</dbReference>
<dbReference type="AlphaFoldDB" id="H8KUN2"/>
<protein>
    <recommendedName>
        <fullName evidence="1">N-acetyltransferase domain-containing protein</fullName>
    </recommendedName>
</protein>
<dbReference type="HOGENOM" id="CLU_105077_1_0_10"/>
<evidence type="ECO:0000259" key="1">
    <source>
        <dbReference type="PROSITE" id="PS51186"/>
    </source>
</evidence>
<accession>H8KUN2</accession>
<dbReference type="Pfam" id="PF13508">
    <property type="entry name" value="Acetyltransf_7"/>
    <property type="match status" value="1"/>
</dbReference>
<dbReference type="KEGG" id="scn:Solca_2415"/>
<dbReference type="PROSITE" id="PS51186">
    <property type="entry name" value="GNAT"/>
    <property type="match status" value="1"/>
</dbReference>
<sequence>MLTIIRSVLFKICVVFNLGDTNMYLTVMNRFYEIKDVGSREFLAAMDIYREAFPDYERHAQQVIEDRIVSGRELLFVAVDENNSVGLMALVWDLKGTDFIVLDYLAVASSTRGQGIGGQFMEFINQWVLEHNKILLFEIEHPDYGTNTEQRLKRLVFYERYGAKKIEKLIYYLPNLAEGAPKEMLLMTIPPVKISAELLKQAVGEIYLHLYGLNEEHDLVKRFNQQIGGF</sequence>
<organism evidence="2 3">
    <name type="scientific">Solitalea canadensis (strain ATCC 29591 / DSM 3403 / JCM 21819 / LMG 8368 / NBRC 15130 / NCIMB 12057 / USAM 9D)</name>
    <name type="common">Flexibacter canadensis</name>
    <dbReference type="NCBI Taxonomy" id="929556"/>
    <lineage>
        <taxon>Bacteria</taxon>
        <taxon>Pseudomonadati</taxon>
        <taxon>Bacteroidota</taxon>
        <taxon>Sphingobacteriia</taxon>
        <taxon>Sphingobacteriales</taxon>
        <taxon>Sphingobacteriaceae</taxon>
        <taxon>Solitalea</taxon>
    </lineage>
</organism>
<gene>
    <name evidence="2" type="ordered locus">Solca_2415</name>
</gene>